<protein>
    <submittedName>
        <fullName evidence="1">Pol Polyprotein</fullName>
    </submittedName>
</protein>
<accession>A0A225UIQ3</accession>
<name>A0A225UIQ3_9STRA</name>
<dbReference type="OrthoDB" id="91464at2759"/>
<gene>
    <name evidence="1" type="ORF">PHMEG_00037630</name>
</gene>
<keyword evidence="2" id="KW-1185">Reference proteome</keyword>
<sequence>MFALRASHHSMAKSSPDQQTFGRNMIFDMKYETNWIGEIDLKKYNERENLKRLNWEYIPGDKVLIRRDAGVQAKVLPLYDVPY</sequence>
<evidence type="ECO:0000313" key="2">
    <source>
        <dbReference type="Proteomes" id="UP000198211"/>
    </source>
</evidence>
<dbReference type="Proteomes" id="UP000198211">
    <property type="component" value="Unassembled WGS sequence"/>
</dbReference>
<proteinExistence type="predicted"/>
<reference evidence="2" key="1">
    <citation type="submission" date="2017-03" db="EMBL/GenBank/DDBJ databases">
        <title>Phytopthora megakarya and P. palmivora, two closely related causual agents of cacao black pod achieved similar genome size and gene model numbers by different mechanisms.</title>
        <authorList>
            <person name="Ali S."/>
            <person name="Shao J."/>
            <person name="Larry D.J."/>
            <person name="Kronmiller B."/>
            <person name="Shen D."/>
            <person name="Strem M.D."/>
            <person name="Melnick R.L."/>
            <person name="Guiltinan M.J."/>
            <person name="Tyler B.M."/>
            <person name="Meinhardt L.W."/>
            <person name="Bailey B.A."/>
        </authorList>
    </citation>
    <scope>NUCLEOTIDE SEQUENCE [LARGE SCALE GENOMIC DNA]</scope>
    <source>
        <strain evidence="2">zdho120</strain>
    </source>
</reference>
<evidence type="ECO:0000313" key="1">
    <source>
        <dbReference type="EMBL" id="OWY93097.1"/>
    </source>
</evidence>
<dbReference type="EMBL" id="NBNE01016713">
    <property type="protein sequence ID" value="OWY93097.1"/>
    <property type="molecule type" value="Genomic_DNA"/>
</dbReference>
<comment type="caution">
    <text evidence="1">The sequence shown here is derived from an EMBL/GenBank/DDBJ whole genome shotgun (WGS) entry which is preliminary data.</text>
</comment>
<organism evidence="1 2">
    <name type="scientific">Phytophthora megakarya</name>
    <dbReference type="NCBI Taxonomy" id="4795"/>
    <lineage>
        <taxon>Eukaryota</taxon>
        <taxon>Sar</taxon>
        <taxon>Stramenopiles</taxon>
        <taxon>Oomycota</taxon>
        <taxon>Peronosporomycetes</taxon>
        <taxon>Peronosporales</taxon>
        <taxon>Peronosporaceae</taxon>
        <taxon>Phytophthora</taxon>
    </lineage>
</organism>
<dbReference type="AlphaFoldDB" id="A0A225UIQ3"/>